<keyword evidence="8" id="KW-1185">Reference proteome</keyword>
<dbReference type="RefSeq" id="XP_014515460.2">
    <property type="nucleotide sequence ID" value="XM_014659974.2"/>
</dbReference>
<dbReference type="GO" id="GO:0005634">
    <property type="term" value="C:nucleus"/>
    <property type="evidence" value="ECO:0007669"/>
    <property type="project" value="UniProtKB-SubCell"/>
</dbReference>
<feature type="domain" description="BHLH" evidence="7">
    <location>
        <begin position="174"/>
        <end position="223"/>
    </location>
</feature>
<sequence>MEDSWESWISSLKMVEDSSTDHSHINDDNFLTGILLEPLDFSFHNSSTTTMFSYDKNSNSNNVFSMGSSYENASFDERHGKMLKSNSSSSIISHHVANNNASSSSSAPPSSSTFILSFENSIMEPSHHHHHHKPNNDHGSCPRDALCSSLLSSKNDHLSTPKAKQGAKKYRSSSEIQDHIMAERKRRQELTERFIALSATIPGLKKTDKAYILREAMIYMKELQERVIELENQNKRKRTAESRILIKKYSQREEERKCDRSSPPLPQVEARVLEKEVLIGIHCHKQKDIVLKIMALLQNHHLSLASSSVLPFGTSTLKVTIIAQMDEQYCMTVNNLVKSLRQALLKIT</sequence>
<dbReference type="OrthoDB" id="690068at2759"/>
<keyword evidence="5" id="KW-0175">Coiled coil</keyword>
<reference evidence="8" key="1">
    <citation type="journal article" date="2014" name="Nat. Commun.">
        <title>Genome sequence of mungbean and insights into evolution within Vigna species.</title>
        <authorList>
            <person name="Kang Y.J."/>
            <person name="Kim S.K."/>
            <person name="Kim M.Y."/>
            <person name="Lestari P."/>
            <person name="Kim K.H."/>
            <person name="Ha B.K."/>
            <person name="Jun T.H."/>
            <person name="Hwang W.J."/>
            <person name="Lee T."/>
            <person name="Lee J."/>
            <person name="Shim S."/>
            <person name="Yoon M.Y."/>
            <person name="Jang Y.E."/>
            <person name="Han K.S."/>
            <person name="Taeprayoon P."/>
            <person name="Yoon N."/>
            <person name="Somta P."/>
            <person name="Tanya P."/>
            <person name="Kim K.S."/>
            <person name="Gwag J.G."/>
            <person name="Moon J.K."/>
            <person name="Lee Y.H."/>
            <person name="Park B.S."/>
            <person name="Bombarely A."/>
            <person name="Doyle J.J."/>
            <person name="Jackson S.A."/>
            <person name="Schafleitner R."/>
            <person name="Srinives P."/>
            <person name="Varshney R.K."/>
            <person name="Lee S.H."/>
        </authorList>
    </citation>
    <scope>NUCLEOTIDE SEQUENCE [LARGE SCALE GENOMIC DNA]</scope>
    <source>
        <strain evidence="8">cv. VC1973A</strain>
    </source>
</reference>
<evidence type="ECO:0000256" key="1">
    <source>
        <dbReference type="ARBA" id="ARBA00004123"/>
    </source>
</evidence>
<gene>
    <name evidence="9" type="primary">LOC106773267</name>
</gene>
<accession>A0A1S3VB25</accession>
<dbReference type="GO" id="GO:0046983">
    <property type="term" value="F:protein dimerization activity"/>
    <property type="evidence" value="ECO:0007669"/>
    <property type="project" value="InterPro"/>
</dbReference>
<dbReference type="InterPro" id="IPR011598">
    <property type="entry name" value="bHLH_dom"/>
</dbReference>
<reference evidence="9" key="2">
    <citation type="submission" date="2025-08" db="UniProtKB">
        <authorList>
            <consortium name="RefSeq"/>
        </authorList>
    </citation>
    <scope>IDENTIFICATION</scope>
    <source>
        <tissue evidence="9">Leaf</tissue>
    </source>
</reference>
<proteinExistence type="predicted"/>
<dbReference type="KEGG" id="vra:106773267"/>
<dbReference type="Pfam" id="PF22754">
    <property type="entry name" value="bHLH-TF_ACT-like_plant"/>
    <property type="match status" value="1"/>
</dbReference>
<evidence type="ECO:0000313" key="8">
    <source>
        <dbReference type="Proteomes" id="UP000087766"/>
    </source>
</evidence>
<evidence type="ECO:0000256" key="2">
    <source>
        <dbReference type="ARBA" id="ARBA00023015"/>
    </source>
</evidence>
<dbReference type="PROSITE" id="PS50888">
    <property type="entry name" value="BHLH"/>
    <property type="match status" value="1"/>
</dbReference>
<dbReference type="PANTHER" id="PTHR45959">
    <property type="entry name" value="BHLH TRANSCRIPTION FACTOR"/>
    <property type="match status" value="1"/>
</dbReference>
<dbReference type="AlphaFoldDB" id="A0A1S3VB25"/>
<dbReference type="InterPro" id="IPR036638">
    <property type="entry name" value="HLH_DNA-bd_sf"/>
</dbReference>
<keyword evidence="2" id="KW-0805">Transcription regulation</keyword>
<dbReference type="GeneID" id="106773267"/>
<dbReference type="InterPro" id="IPR052610">
    <property type="entry name" value="bHLH_transcription_regulator"/>
</dbReference>
<comment type="subcellular location">
    <subcellularLocation>
        <location evidence="1">Nucleus</location>
    </subcellularLocation>
</comment>
<evidence type="ECO:0000313" key="9">
    <source>
        <dbReference type="RefSeq" id="XP_014515460.2"/>
    </source>
</evidence>
<evidence type="ECO:0000259" key="7">
    <source>
        <dbReference type="PROSITE" id="PS50888"/>
    </source>
</evidence>
<evidence type="ECO:0000256" key="6">
    <source>
        <dbReference type="SAM" id="MobiDB-lite"/>
    </source>
</evidence>
<evidence type="ECO:0000256" key="5">
    <source>
        <dbReference type="SAM" id="Coils"/>
    </source>
</evidence>
<dbReference type="SMART" id="SM00353">
    <property type="entry name" value="HLH"/>
    <property type="match status" value="1"/>
</dbReference>
<dbReference type="PANTHER" id="PTHR45959:SF2">
    <property type="entry name" value="BHLH TRANSCRIPTION FACTOR"/>
    <property type="match status" value="1"/>
</dbReference>
<dbReference type="Proteomes" id="UP000087766">
    <property type="component" value="Chromosome 9"/>
</dbReference>
<keyword evidence="4" id="KW-0539">Nucleus</keyword>
<feature type="region of interest" description="Disordered" evidence="6">
    <location>
        <begin position="153"/>
        <end position="175"/>
    </location>
</feature>
<feature type="coiled-coil region" evidence="5">
    <location>
        <begin position="213"/>
        <end position="240"/>
    </location>
</feature>
<name>A0A1S3VB25_VIGRR</name>
<dbReference type="Pfam" id="PF00010">
    <property type="entry name" value="HLH"/>
    <property type="match status" value="1"/>
</dbReference>
<protein>
    <submittedName>
        <fullName evidence="9">Transcription factor bHLH18</fullName>
    </submittedName>
</protein>
<dbReference type="SUPFAM" id="SSF47459">
    <property type="entry name" value="HLH, helix-loop-helix DNA-binding domain"/>
    <property type="match status" value="1"/>
</dbReference>
<evidence type="ECO:0000256" key="3">
    <source>
        <dbReference type="ARBA" id="ARBA00023163"/>
    </source>
</evidence>
<evidence type="ECO:0000256" key="4">
    <source>
        <dbReference type="ARBA" id="ARBA00023242"/>
    </source>
</evidence>
<keyword evidence="3" id="KW-0804">Transcription</keyword>
<dbReference type="Gene3D" id="4.10.280.10">
    <property type="entry name" value="Helix-loop-helix DNA-binding domain"/>
    <property type="match status" value="1"/>
</dbReference>
<organism evidence="8 9">
    <name type="scientific">Vigna radiata var. radiata</name>
    <name type="common">Mung bean</name>
    <name type="synonym">Phaseolus aureus</name>
    <dbReference type="NCBI Taxonomy" id="3916"/>
    <lineage>
        <taxon>Eukaryota</taxon>
        <taxon>Viridiplantae</taxon>
        <taxon>Streptophyta</taxon>
        <taxon>Embryophyta</taxon>
        <taxon>Tracheophyta</taxon>
        <taxon>Spermatophyta</taxon>
        <taxon>Magnoliopsida</taxon>
        <taxon>eudicotyledons</taxon>
        <taxon>Gunneridae</taxon>
        <taxon>Pentapetalae</taxon>
        <taxon>rosids</taxon>
        <taxon>fabids</taxon>
        <taxon>Fabales</taxon>
        <taxon>Fabaceae</taxon>
        <taxon>Papilionoideae</taxon>
        <taxon>50 kb inversion clade</taxon>
        <taxon>NPAAA clade</taxon>
        <taxon>indigoferoid/millettioid clade</taxon>
        <taxon>Phaseoleae</taxon>
        <taxon>Vigna</taxon>
    </lineage>
</organism>
<dbReference type="STRING" id="3916.A0A1S3VB25"/>
<dbReference type="InterPro" id="IPR054502">
    <property type="entry name" value="bHLH-TF_ACT-like_plant"/>
</dbReference>